<protein>
    <submittedName>
        <fullName evidence="5">Glycosyltransferase family 1 protein</fullName>
    </submittedName>
</protein>
<dbReference type="EMBL" id="RGOB01000003">
    <property type="protein sequence ID" value="NCU52748.1"/>
    <property type="molecule type" value="Genomic_DNA"/>
</dbReference>
<dbReference type="SUPFAM" id="SSF53756">
    <property type="entry name" value="UDP-Glycosyltransferase/glycogen phosphorylase"/>
    <property type="match status" value="1"/>
</dbReference>
<dbReference type="AlphaFoldDB" id="A0A845S468"/>
<evidence type="ECO:0000313" key="5">
    <source>
        <dbReference type="EMBL" id="NCU62503.1"/>
    </source>
</evidence>
<name>A0A845S468_9PROT</name>
<dbReference type="PANTHER" id="PTHR45947">
    <property type="entry name" value="SULFOQUINOVOSYL TRANSFERASE SQD2"/>
    <property type="match status" value="1"/>
</dbReference>
<dbReference type="PANTHER" id="PTHR45947:SF3">
    <property type="entry name" value="SULFOQUINOVOSYL TRANSFERASE SQD2"/>
    <property type="match status" value="1"/>
</dbReference>
<dbReference type="Pfam" id="PF00534">
    <property type="entry name" value="Glycos_transf_1"/>
    <property type="match status" value="1"/>
</dbReference>
<evidence type="ECO:0000313" key="4">
    <source>
        <dbReference type="EMBL" id="NCU52748.1"/>
    </source>
</evidence>
<reference evidence="5 6" key="1">
    <citation type="submission" date="2018-10" db="EMBL/GenBank/DDBJ databases">
        <title>Iterative Subtractive Binning of Freshwater Chronoseries Metagenomes Recovers Nearly Complete Genomes from over Four Hundred Novel Species.</title>
        <authorList>
            <person name="Rodriguez-R L.M."/>
            <person name="Tsementzi D."/>
            <person name="Luo C."/>
            <person name="Konstantinidis K.T."/>
        </authorList>
    </citation>
    <scope>NUCLEOTIDE SEQUENCE [LARGE SCALE GENOMIC DNA]</scope>
    <source>
        <strain evidence="5">WB7_2B_003</strain>
        <strain evidence="3">WB7_6_001</strain>
        <strain evidence="4">WB8_2A_004</strain>
    </source>
</reference>
<organism evidence="5 6">
    <name type="scientific">Candidatus Fonsibacter lacus</name>
    <dbReference type="NCBI Taxonomy" id="2576439"/>
    <lineage>
        <taxon>Bacteria</taxon>
        <taxon>Pseudomonadati</taxon>
        <taxon>Pseudomonadota</taxon>
        <taxon>Alphaproteobacteria</taxon>
        <taxon>Candidatus Pelagibacterales</taxon>
        <taxon>Candidatus Pelagibacterales incertae sedis</taxon>
        <taxon>Candidatus Fonsibacter</taxon>
    </lineage>
</organism>
<dbReference type="CDD" id="cd03814">
    <property type="entry name" value="GT4-like"/>
    <property type="match status" value="1"/>
</dbReference>
<dbReference type="EMBL" id="RGGN01000002">
    <property type="protein sequence ID" value="NCU62503.1"/>
    <property type="molecule type" value="Genomic_DNA"/>
</dbReference>
<comment type="caution">
    <text evidence="5">The sequence shown here is derived from an EMBL/GenBank/DDBJ whole genome shotgun (WGS) entry which is preliminary data.</text>
</comment>
<dbReference type="GO" id="GO:0016757">
    <property type="term" value="F:glycosyltransferase activity"/>
    <property type="evidence" value="ECO:0007669"/>
    <property type="project" value="InterPro"/>
</dbReference>
<gene>
    <name evidence="3" type="ORF">EBV32_01265</name>
    <name evidence="5" type="ORF">EBV78_00165</name>
    <name evidence="4" type="ORF">EBX74_00320</name>
</gene>
<evidence type="ECO:0000259" key="2">
    <source>
        <dbReference type="Pfam" id="PF13439"/>
    </source>
</evidence>
<dbReference type="InterPro" id="IPR028098">
    <property type="entry name" value="Glyco_trans_4-like_N"/>
</dbReference>
<proteinExistence type="predicted"/>
<evidence type="ECO:0000313" key="3">
    <source>
        <dbReference type="EMBL" id="NBN87709.1"/>
    </source>
</evidence>
<sequence>MKSYKILIVTDAWHPQVNGVVTTLSYLVEELKKQNHEVFLITPNDFITIPCPTYPEIKLSINAYPKVYKKIKEINAHIVHIATEGPLGFFARRYCMKNSIKFTSSLHTKFAEYVNKRTHIPVSIGYSFLRYFHKPANKILVTTKNMENELTKRNFKNLIVWSRGVNRNIFGKVEKANVFLPSPIYIYVGRVAIEKNIEAFLDIKIEGSKIVVGDGPQFNELKKKYKDVLFTGMLKEKEVASYLAASDVFVFPSKTDTFGIVIIEALAAGVPVAAYPVTGPLDILQNTKADCLDWDLKESMKKALNIKKEECKEIAKQYTWENCAKVFLQTASVNLQF</sequence>
<feature type="domain" description="Glycosyl transferase family 1" evidence="1">
    <location>
        <begin position="180"/>
        <end position="307"/>
    </location>
</feature>
<dbReference type="InterPro" id="IPR050194">
    <property type="entry name" value="Glycosyltransferase_grp1"/>
</dbReference>
<dbReference type="Proteomes" id="UP000747791">
    <property type="component" value="Unassembled WGS sequence"/>
</dbReference>
<dbReference type="InterPro" id="IPR001296">
    <property type="entry name" value="Glyco_trans_1"/>
</dbReference>
<keyword evidence="5" id="KW-0808">Transferase</keyword>
<dbReference type="Proteomes" id="UP000572953">
    <property type="component" value="Unassembled WGS sequence"/>
</dbReference>
<dbReference type="Proteomes" id="UP000713222">
    <property type="component" value="Unassembled WGS sequence"/>
</dbReference>
<dbReference type="EMBL" id="RGET01000009">
    <property type="protein sequence ID" value="NBN87709.1"/>
    <property type="molecule type" value="Genomic_DNA"/>
</dbReference>
<accession>A0A845S468</accession>
<evidence type="ECO:0000313" key="6">
    <source>
        <dbReference type="Proteomes" id="UP000572953"/>
    </source>
</evidence>
<evidence type="ECO:0000259" key="1">
    <source>
        <dbReference type="Pfam" id="PF00534"/>
    </source>
</evidence>
<dbReference type="Pfam" id="PF13439">
    <property type="entry name" value="Glyco_transf_4"/>
    <property type="match status" value="1"/>
</dbReference>
<feature type="domain" description="Glycosyltransferase subfamily 4-like N-terminal" evidence="2">
    <location>
        <begin position="17"/>
        <end position="166"/>
    </location>
</feature>
<dbReference type="Gene3D" id="3.40.50.2000">
    <property type="entry name" value="Glycogen Phosphorylase B"/>
    <property type="match status" value="2"/>
</dbReference>